<keyword evidence="1" id="KW-0812">Transmembrane</keyword>
<reference evidence="2" key="2">
    <citation type="submission" date="2015-03" db="UniProtKB">
        <authorList>
            <consortium name="EnsemblPlants"/>
        </authorList>
    </citation>
    <scope>IDENTIFICATION</scope>
</reference>
<reference evidence="2 3" key="1">
    <citation type="journal article" date="2014" name="Genome Biol.">
        <title>Transcriptome and methylome profiling reveals relics of genome dominance in the mesopolyploid Brassica oleracea.</title>
        <authorList>
            <person name="Parkin I.A."/>
            <person name="Koh C."/>
            <person name="Tang H."/>
            <person name="Robinson S.J."/>
            <person name="Kagale S."/>
            <person name="Clarke W.E."/>
            <person name="Town C.D."/>
            <person name="Nixon J."/>
            <person name="Krishnakumar V."/>
            <person name="Bidwell S.L."/>
            <person name="Denoeud F."/>
            <person name="Belcram H."/>
            <person name="Links M.G."/>
            <person name="Just J."/>
            <person name="Clarke C."/>
            <person name="Bender T."/>
            <person name="Huebert T."/>
            <person name="Mason A.S."/>
            <person name="Pires J.C."/>
            <person name="Barker G."/>
            <person name="Moore J."/>
            <person name="Walley P.G."/>
            <person name="Manoli S."/>
            <person name="Batley J."/>
            <person name="Edwards D."/>
            <person name="Nelson M.N."/>
            <person name="Wang X."/>
            <person name="Paterson A.H."/>
            <person name="King G."/>
            <person name="Bancroft I."/>
            <person name="Chalhoub B."/>
            <person name="Sharpe A.G."/>
        </authorList>
    </citation>
    <scope>NUCLEOTIDE SEQUENCE</scope>
    <source>
        <strain evidence="2 3">cv. TO1000</strain>
    </source>
</reference>
<evidence type="ECO:0000313" key="2">
    <source>
        <dbReference type="EnsemblPlants" id="Bo9g091300.1"/>
    </source>
</evidence>
<dbReference type="AlphaFoldDB" id="A0A0D3E978"/>
<protein>
    <submittedName>
        <fullName evidence="2">Uncharacterized protein</fullName>
    </submittedName>
</protein>
<sequence length="169" mass="19257">MGLDYSYSLASESEDLFGHSVDSGFSETSDLIRRDQAELSLRACEPINYPPQPEVEFGFPQTCYCGARPLLATSTSSQHPCRRYYTCENVDDVMEEMRARDRHVFVLDEKVETLSLFRDDETEQKLIRLEKMVCDMAKEKTQSMHGFELLVGVMVLVLVLLVGVLVMVM</sequence>
<evidence type="ECO:0000256" key="1">
    <source>
        <dbReference type="SAM" id="Phobius"/>
    </source>
</evidence>
<name>A0A0D3E978_BRAOL</name>
<keyword evidence="3" id="KW-1185">Reference proteome</keyword>
<dbReference type="Proteomes" id="UP000032141">
    <property type="component" value="Chromosome C9"/>
</dbReference>
<evidence type="ECO:0000313" key="3">
    <source>
        <dbReference type="Proteomes" id="UP000032141"/>
    </source>
</evidence>
<feature type="transmembrane region" description="Helical" evidence="1">
    <location>
        <begin position="146"/>
        <end position="168"/>
    </location>
</feature>
<keyword evidence="1" id="KW-0472">Membrane</keyword>
<keyword evidence="1" id="KW-1133">Transmembrane helix</keyword>
<organism evidence="2 3">
    <name type="scientific">Brassica oleracea var. oleracea</name>
    <dbReference type="NCBI Taxonomy" id="109376"/>
    <lineage>
        <taxon>Eukaryota</taxon>
        <taxon>Viridiplantae</taxon>
        <taxon>Streptophyta</taxon>
        <taxon>Embryophyta</taxon>
        <taxon>Tracheophyta</taxon>
        <taxon>Spermatophyta</taxon>
        <taxon>Magnoliopsida</taxon>
        <taxon>eudicotyledons</taxon>
        <taxon>Gunneridae</taxon>
        <taxon>Pentapetalae</taxon>
        <taxon>rosids</taxon>
        <taxon>malvids</taxon>
        <taxon>Brassicales</taxon>
        <taxon>Brassicaceae</taxon>
        <taxon>Brassiceae</taxon>
        <taxon>Brassica</taxon>
    </lineage>
</organism>
<accession>A0A0D3E978</accession>
<proteinExistence type="predicted"/>
<dbReference type="EnsemblPlants" id="Bo9g091300.1">
    <property type="protein sequence ID" value="Bo9g091300.1"/>
    <property type="gene ID" value="Bo9g091300"/>
</dbReference>
<dbReference type="Gramene" id="Bo9g091300.1">
    <property type="protein sequence ID" value="Bo9g091300.1"/>
    <property type="gene ID" value="Bo9g091300"/>
</dbReference>
<dbReference type="HOGENOM" id="CLU_074681_1_0_1"/>